<comment type="caution">
    <text evidence="2">The sequence shown here is derived from an EMBL/GenBank/DDBJ whole genome shotgun (WGS) entry which is preliminary data.</text>
</comment>
<evidence type="ECO:0000313" key="2">
    <source>
        <dbReference type="EMBL" id="PSL27884.1"/>
    </source>
</evidence>
<dbReference type="EMBL" id="PYAS01000007">
    <property type="protein sequence ID" value="PSL27884.1"/>
    <property type="molecule type" value="Genomic_DNA"/>
</dbReference>
<dbReference type="OrthoDB" id="1070463at2"/>
<proteinExistence type="predicted"/>
<dbReference type="RefSeq" id="WP_106596368.1">
    <property type="nucleotide sequence ID" value="NZ_PYAS01000007.1"/>
</dbReference>
<protein>
    <submittedName>
        <fullName evidence="2">Alginate export protein</fullName>
    </submittedName>
</protein>
<gene>
    <name evidence="2" type="ORF">CLV60_107149</name>
</gene>
<evidence type="ECO:0000259" key="1">
    <source>
        <dbReference type="Pfam" id="PF13372"/>
    </source>
</evidence>
<dbReference type="InterPro" id="IPR025388">
    <property type="entry name" value="Alginate_export_dom"/>
</dbReference>
<accession>A0A2P8G1N0</accession>
<sequence>MKKAVYLLLLGITAVGLLAPTRTMAQFSLSGQLRTRTELLDGQGTMLSKGEKPAFFTSQRTRLNAGYKGYRTQFFVAVQDVRVWGQDASTNNRITNSSLNGLMLHEAWGEISLLDTNQTKLGKEFALKIGRQEFLYDDSRVLGNLDWLQQARRHDAALIKYGFNGFTAHLGVAYNQNRELKTGTLYDGVPVGYPAGTNGIGTMYKSLQFLYLGKKLKQGSASFLVVKDDFQKYALDTAGVKKLANGVRSRVTFGPYLQTKIGKNWTLTANAFYQAGKDKDGASLSAYMYSVRGMYAMNRVFSIGPGFDYTSGTATGSTKNHTFDPLYGTPHKFWGQMDYFYAANGFGKGGLSDLYINTTIKASEKLSINTDLHHFASAAAVRVVDNQKLSSGFGEELDIIANYNLTKSISFQGGYCAFFSTNSLAQVKGVKNPQKMSNWAYLMINIKPEFLK</sequence>
<evidence type="ECO:0000313" key="3">
    <source>
        <dbReference type="Proteomes" id="UP000241964"/>
    </source>
</evidence>
<dbReference type="Pfam" id="PF13372">
    <property type="entry name" value="Alginate_exp"/>
    <property type="match status" value="1"/>
</dbReference>
<dbReference type="Proteomes" id="UP000241964">
    <property type="component" value="Unassembled WGS sequence"/>
</dbReference>
<dbReference type="AlphaFoldDB" id="A0A2P8G1N0"/>
<keyword evidence="3" id="KW-1185">Reference proteome</keyword>
<organism evidence="2 3">
    <name type="scientific">Dyadobacter jiangsuensis</name>
    <dbReference type="NCBI Taxonomy" id="1591085"/>
    <lineage>
        <taxon>Bacteria</taxon>
        <taxon>Pseudomonadati</taxon>
        <taxon>Bacteroidota</taxon>
        <taxon>Cytophagia</taxon>
        <taxon>Cytophagales</taxon>
        <taxon>Spirosomataceae</taxon>
        <taxon>Dyadobacter</taxon>
    </lineage>
</organism>
<feature type="domain" description="Alginate export" evidence="1">
    <location>
        <begin position="28"/>
        <end position="428"/>
    </location>
</feature>
<name>A0A2P8G1N0_9BACT</name>
<reference evidence="2 3" key="1">
    <citation type="submission" date="2018-03" db="EMBL/GenBank/DDBJ databases">
        <title>Genomic Encyclopedia of Archaeal and Bacterial Type Strains, Phase II (KMG-II): from individual species to whole genera.</title>
        <authorList>
            <person name="Goeker M."/>
        </authorList>
    </citation>
    <scope>NUCLEOTIDE SEQUENCE [LARGE SCALE GENOMIC DNA]</scope>
    <source>
        <strain evidence="2 3">DSM 29057</strain>
    </source>
</reference>